<reference evidence="2 3" key="1">
    <citation type="journal article" date="2013" name="BMC Genomics">
        <title>The genome and transcriptome of the pine saprophyte Ophiostoma piceae, and a comparison with the bark beetle-associated pine pathogen Grosmannia clavigera.</title>
        <authorList>
            <person name="Haridas S."/>
            <person name="Wang Y."/>
            <person name="Lim L."/>
            <person name="Massoumi Alamouti S."/>
            <person name="Jackman S."/>
            <person name="Docking R."/>
            <person name="Robertson G."/>
            <person name="Birol I."/>
            <person name="Bohlmann J."/>
            <person name="Breuil C."/>
        </authorList>
    </citation>
    <scope>NUCLEOTIDE SEQUENCE [LARGE SCALE GENOMIC DNA]</scope>
    <source>
        <strain evidence="2 3">UAMH 11346</strain>
    </source>
</reference>
<evidence type="ECO:0000313" key="2">
    <source>
        <dbReference type="EMBL" id="EPE08044.1"/>
    </source>
</evidence>
<feature type="region of interest" description="Disordered" evidence="1">
    <location>
        <begin position="59"/>
        <end position="90"/>
    </location>
</feature>
<organism evidence="2 3">
    <name type="scientific">Ophiostoma piceae (strain UAMH 11346)</name>
    <name type="common">Sap stain fungus</name>
    <dbReference type="NCBI Taxonomy" id="1262450"/>
    <lineage>
        <taxon>Eukaryota</taxon>
        <taxon>Fungi</taxon>
        <taxon>Dikarya</taxon>
        <taxon>Ascomycota</taxon>
        <taxon>Pezizomycotina</taxon>
        <taxon>Sordariomycetes</taxon>
        <taxon>Sordariomycetidae</taxon>
        <taxon>Ophiostomatales</taxon>
        <taxon>Ophiostomataceae</taxon>
        <taxon>Ophiostoma</taxon>
    </lineage>
</organism>
<sequence>MCTYEQYRSANTKCATIVSVDPIKCERSKQCPRSQANTIKKISTEMCRDCADPGYYSSSSRSSLSVASNDPWGQDASAPATAPAQRGGGGRGWTVSMYQNAAAIYAAKLCTSMKNKSSMRYTDDKIKIKIPTYQGFAIQTDDESQHIVVDTMAFTPMNTSAPDELYRNTGLDPDDMDYSDEPDDEDDDDWLIQDE</sequence>
<accession>S3C3D4</accession>
<evidence type="ECO:0000313" key="3">
    <source>
        <dbReference type="Proteomes" id="UP000016923"/>
    </source>
</evidence>
<dbReference type="VEuPathDB" id="FungiDB:F503_00827"/>
<keyword evidence="3" id="KW-1185">Reference proteome</keyword>
<feature type="region of interest" description="Disordered" evidence="1">
    <location>
        <begin position="158"/>
        <end position="195"/>
    </location>
</feature>
<dbReference type="HOGENOM" id="CLU_1396735_0_0_1"/>
<name>S3C3D4_OPHP1</name>
<dbReference type="Proteomes" id="UP000016923">
    <property type="component" value="Unassembled WGS sequence"/>
</dbReference>
<gene>
    <name evidence="2" type="ORF">F503_00827</name>
</gene>
<protein>
    <submittedName>
        <fullName evidence="2">Uncharacterized protein</fullName>
    </submittedName>
</protein>
<feature type="compositionally biased region" description="Acidic residues" evidence="1">
    <location>
        <begin position="172"/>
        <end position="195"/>
    </location>
</feature>
<dbReference type="AlphaFoldDB" id="S3C3D4"/>
<proteinExistence type="predicted"/>
<feature type="compositionally biased region" description="Low complexity" evidence="1">
    <location>
        <begin position="59"/>
        <end position="68"/>
    </location>
</feature>
<evidence type="ECO:0000256" key="1">
    <source>
        <dbReference type="SAM" id="MobiDB-lite"/>
    </source>
</evidence>
<dbReference type="EMBL" id="KE148149">
    <property type="protein sequence ID" value="EPE08044.1"/>
    <property type="molecule type" value="Genomic_DNA"/>
</dbReference>